<evidence type="ECO:0000313" key="1">
    <source>
        <dbReference type="EMBL" id="KAE8421997.1"/>
    </source>
</evidence>
<keyword evidence="2" id="KW-1185">Reference proteome</keyword>
<sequence>MVLLHHPLHQKVAISENVLTAAIANDGYDNRDKVVKFLLSHHGAPAPVSERMILAAVESYCESKRKIEMLLKQYQGPICIGRHATRGITKIGRPYLSKTLGAPNPHRSPREDEMACCAAAVHSFCILLFMASFSSRHQMGCW</sequence>
<gene>
    <name evidence="1" type="ORF">BDV36DRAFT_246427</name>
</gene>
<proteinExistence type="predicted"/>
<dbReference type="EMBL" id="ML735697">
    <property type="protein sequence ID" value="KAE8421997.1"/>
    <property type="molecule type" value="Genomic_DNA"/>
</dbReference>
<reference evidence="1 2" key="1">
    <citation type="submission" date="2019-04" db="EMBL/GenBank/DDBJ databases">
        <authorList>
            <consortium name="DOE Joint Genome Institute"/>
            <person name="Mondo S."/>
            <person name="Kjaerbolling I."/>
            <person name="Vesth T."/>
            <person name="Frisvad J.C."/>
            <person name="Nybo J.L."/>
            <person name="Theobald S."/>
            <person name="Kildgaard S."/>
            <person name="Isbrandt T."/>
            <person name="Kuo A."/>
            <person name="Sato A."/>
            <person name="Lyhne E.K."/>
            <person name="Kogle M.E."/>
            <person name="Wiebenga A."/>
            <person name="Kun R.S."/>
            <person name="Lubbers R.J."/>
            <person name="Makela M.R."/>
            <person name="Barry K."/>
            <person name="Chovatia M."/>
            <person name="Clum A."/>
            <person name="Daum C."/>
            <person name="Haridas S."/>
            <person name="He G."/>
            <person name="LaButti K."/>
            <person name="Lipzen A."/>
            <person name="Riley R."/>
            <person name="Salamov A."/>
            <person name="Simmons B.A."/>
            <person name="Magnuson J.K."/>
            <person name="Henrissat B."/>
            <person name="Mortensen U.H."/>
            <person name="Larsen T.O."/>
            <person name="Devries R.P."/>
            <person name="Grigoriev I.V."/>
            <person name="Machida M."/>
            <person name="Baker S.E."/>
            <person name="Andersen M.R."/>
            <person name="Cantor M.N."/>
            <person name="Hua S.X."/>
        </authorList>
    </citation>
    <scope>NUCLEOTIDE SEQUENCE [LARGE SCALE GENOMIC DNA]</scope>
    <source>
        <strain evidence="1 2">CBS 117616</strain>
    </source>
</reference>
<protein>
    <submittedName>
        <fullName evidence="1">Uncharacterized protein</fullName>
    </submittedName>
</protein>
<name>A0ABQ6WY25_9EURO</name>
<evidence type="ECO:0000313" key="2">
    <source>
        <dbReference type="Proteomes" id="UP000325395"/>
    </source>
</evidence>
<organism evidence="1 2">
    <name type="scientific">Aspergillus pseudocaelatus</name>
    <dbReference type="NCBI Taxonomy" id="1825620"/>
    <lineage>
        <taxon>Eukaryota</taxon>
        <taxon>Fungi</taxon>
        <taxon>Dikarya</taxon>
        <taxon>Ascomycota</taxon>
        <taxon>Pezizomycotina</taxon>
        <taxon>Eurotiomycetes</taxon>
        <taxon>Eurotiomycetidae</taxon>
        <taxon>Eurotiales</taxon>
        <taxon>Aspergillaceae</taxon>
        <taxon>Aspergillus</taxon>
        <taxon>Aspergillus subgen. Circumdati</taxon>
    </lineage>
</organism>
<accession>A0ABQ6WY25</accession>
<dbReference type="Proteomes" id="UP000325395">
    <property type="component" value="Unassembled WGS sequence"/>
</dbReference>